<gene>
    <name evidence="2" type="ORF">SAMN04488035_2343</name>
</gene>
<evidence type="ECO:0000313" key="3">
    <source>
        <dbReference type="Proteomes" id="UP000198520"/>
    </source>
</evidence>
<dbReference type="AlphaFoldDB" id="A0A1I2HJL9"/>
<evidence type="ECO:0000313" key="2">
    <source>
        <dbReference type="EMBL" id="SFF29057.1"/>
    </source>
</evidence>
<dbReference type="PANTHER" id="PTHR22916">
    <property type="entry name" value="GLYCOSYLTRANSFERASE"/>
    <property type="match status" value="1"/>
</dbReference>
<evidence type="ECO:0000259" key="1">
    <source>
        <dbReference type="Pfam" id="PF00535"/>
    </source>
</evidence>
<dbReference type="Pfam" id="PF00535">
    <property type="entry name" value="Glycos_transf_2"/>
    <property type="match status" value="1"/>
</dbReference>
<protein>
    <submittedName>
        <fullName evidence="2">Glycosyltransferase involved in cell wall bisynthesis</fullName>
    </submittedName>
</protein>
<dbReference type="RefSeq" id="WP_177191363.1">
    <property type="nucleotide sequence ID" value="NZ_BNAN01000004.1"/>
</dbReference>
<feature type="domain" description="Glycosyltransferase 2-like" evidence="1">
    <location>
        <begin position="30"/>
        <end position="192"/>
    </location>
</feature>
<dbReference type="InterPro" id="IPR029044">
    <property type="entry name" value="Nucleotide-diphossugar_trans"/>
</dbReference>
<dbReference type="InterPro" id="IPR001173">
    <property type="entry name" value="Glyco_trans_2-like"/>
</dbReference>
<dbReference type="Proteomes" id="UP000198520">
    <property type="component" value="Unassembled WGS sequence"/>
</dbReference>
<dbReference type="PANTHER" id="PTHR22916:SF3">
    <property type="entry name" value="UDP-GLCNAC:BETAGAL BETA-1,3-N-ACETYLGLUCOSAMINYLTRANSFERASE-LIKE PROTEIN 1"/>
    <property type="match status" value="1"/>
</dbReference>
<dbReference type="Gene3D" id="3.90.550.10">
    <property type="entry name" value="Spore Coat Polysaccharide Biosynthesis Protein SpsA, Chain A"/>
    <property type="match status" value="1"/>
</dbReference>
<dbReference type="SUPFAM" id="SSF53448">
    <property type="entry name" value="Nucleotide-diphospho-sugar transferases"/>
    <property type="match status" value="1"/>
</dbReference>
<reference evidence="3" key="1">
    <citation type="submission" date="2016-10" db="EMBL/GenBank/DDBJ databases">
        <authorList>
            <person name="Varghese N."/>
            <person name="Submissions S."/>
        </authorList>
    </citation>
    <scope>NUCLEOTIDE SEQUENCE [LARGE SCALE GENOMIC DNA]</scope>
    <source>
        <strain evidence="3">DSM 19083</strain>
    </source>
</reference>
<dbReference type="CDD" id="cd00761">
    <property type="entry name" value="Glyco_tranf_GTA_type"/>
    <property type="match status" value="1"/>
</dbReference>
<organism evidence="2 3">
    <name type="scientific">Flavimobilis marinus</name>
    <dbReference type="NCBI Taxonomy" id="285351"/>
    <lineage>
        <taxon>Bacteria</taxon>
        <taxon>Bacillati</taxon>
        <taxon>Actinomycetota</taxon>
        <taxon>Actinomycetes</taxon>
        <taxon>Micrococcales</taxon>
        <taxon>Jonesiaceae</taxon>
        <taxon>Flavimobilis</taxon>
    </lineage>
</organism>
<keyword evidence="2" id="KW-0808">Transferase</keyword>
<proteinExistence type="predicted"/>
<keyword evidence="3" id="KW-1185">Reference proteome</keyword>
<dbReference type="EMBL" id="FONZ01000004">
    <property type="protein sequence ID" value="SFF29057.1"/>
    <property type="molecule type" value="Genomic_DNA"/>
</dbReference>
<accession>A0A1I2HJL9</accession>
<sequence>MTVASRLARLVRSVRSPRPAAPSPGAATVSVIVPFLDVAAYLDEALDSLLAQTYRDLEVWLVDDGSTDESLAIARRRAARDARVHVLTQEHAGQGAARNLALERASGGYVTFLDADDVLPRHAYATMVATLEETGSDFCLGAVERFDAERSWVPAWAREVHARPVRGTTIDAFPAAIKDIIACNRMYRRSSWDERVGRFPEGMAYEDHVPMLRSFLGGARFDVLTTTTYRWRQRPDGTSTGQQKWRQRNLLDRIRAKAEAWRILAAEASEQTQQAWLGRVLDVDLPPFAELAPGADDAYREALRGAYATYLSLIGPTGLRHVRAAKKASAHLVVAGRWNELAALQQAARVPGTLLGRVEDGRALLPGELLDPILGAPGLVPPDLRELSAHESRLAARAQRVSWGPDGSLAIAGVVRFHGIDVAAADATMLVQLPGVSAVHAELEAAPATTGVRPPLAFRVRVPDATTLRSGAITVVARARGLVREGPLLASPGGSAGHRTARTLGAEATVALVPTPDGIVVEAAPAPVAVGQVSLDASRLEVEVAAGSPSRLALARGTERLAPAVGARSARFDLPSPARPGEPWQLVIDPDGPCLPVVVGPDALAALPGPRVWTTPDGVLQVDLARTGAELVTGEALDGALRLILRTGPGEPDGPWHVAASKGGDLGAGLTATAADDGQVALTVPAELWNPGSVVRRRVVTPSGAEVTVPADVLESLPRTIDERDRSLVLRAQDGLLRLELREAAGS</sequence>
<dbReference type="GO" id="GO:0016758">
    <property type="term" value="F:hexosyltransferase activity"/>
    <property type="evidence" value="ECO:0007669"/>
    <property type="project" value="UniProtKB-ARBA"/>
</dbReference>
<dbReference type="STRING" id="285351.SAMN04488035_2343"/>
<name>A0A1I2HJL9_9MICO</name>